<dbReference type="AlphaFoldDB" id="A0A383E816"/>
<organism evidence="1">
    <name type="scientific">marine metagenome</name>
    <dbReference type="NCBI Taxonomy" id="408172"/>
    <lineage>
        <taxon>unclassified sequences</taxon>
        <taxon>metagenomes</taxon>
        <taxon>ecological metagenomes</taxon>
    </lineage>
</organism>
<dbReference type="EMBL" id="UINC01223681">
    <property type="protein sequence ID" value="SVE52976.1"/>
    <property type="molecule type" value="Genomic_DNA"/>
</dbReference>
<sequence length="27" mass="3213">MKMNYLQIIGLARKYARLVEPKKHLVV</sequence>
<name>A0A383E816_9ZZZZ</name>
<reference evidence="1" key="1">
    <citation type="submission" date="2018-05" db="EMBL/GenBank/DDBJ databases">
        <authorList>
            <person name="Lanie J.A."/>
            <person name="Ng W.-L."/>
            <person name="Kazmierczak K.M."/>
            <person name="Andrzejewski T.M."/>
            <person name="Davidsen T.M."/>
            <person name="Wayne K.J."/>
            <person name="Tettelin H."/>
            <person name="Glass J.I."/>
            <person name="Rusch D."/>
            <person name="Podicherti R."/>
            <person name="Tsui H.-C.T."/>
            <person name="Winkler M.E."/>
        </authorList>
    </citation>
    <scope>NUCLEOTIDE SEQUENCE</scope>
</reference>
<proteinExistence type="predicted"/>
<gene>
    <name evidence="1" type="ORF">METZ01_LOCUS505830</name>
</gene>
<accession>A0A383E816</accession>
<protein>
    <submittedName>
        <fullName evidence="1">Uncharacterized protein</fullName>
    </submittedName>
</protein>
<evidence type="ECO:0000313" key="1">
    <source>
        <dbReference type="EMBL" id="SVE52976.1"/>
    </source>
</evidence>